<keyword evidence="2" id="KW-1185">Reference proteome</keyword>
<dbReference type="Gene3D" id="1.10.630.10">
    <property type="entry name" value="Cytochrome P450"/>
    <property type="match status" value="1"/>
</dbReference>
<dbReference type="InterPro" id="IPR001128">
    <property type="entry name" value="Cyt_P450"/>
</dbReference>
<evidence type="ECO:0000313" key="1">
    <source>
        <dbReference type="EMBL" id="OMO89570.1"/>
    </source>
</evidence>
<proteinExistence type="predicted"/>
<dbReference type="InterPro" id="IPR036396">
    <property type="entry name" value="Cyt_P450_sf"/>
</dbReference>
<protein>
    <submittedName>
        <fullName evidence="1">Cytochrome P450</fullName>
    </submittedName>
</protein>
<dbReference type="EMBL" id="AWUE01016729">
    <property type="protein sequence ID" value="OMO89570.1"/>
    <property type="molecule type" value="Genomic_DNA"/>
</dbReference>
<dbReference type="STRING" id="93759.A0A1R3J439"/>
<sequence length="60" mass="6417">MEVSPGSGVAPKPNVLMPFGNGVHSCPSNELAKLESLILVHHLITKFRQFNVASCSATRV</sequence>
<dbReference type="GO" id="GO:0005506">
    <property type="term" value="F:iron ion binding"/>
    <property type="evidence" value="ECO:0007669"/>
    <property type="project" value="InterPro"/>
</dbReference>
<dbReference type="GO" id="GO:0016705">
    <property type="term" value="F:oxidoreductase activity, acting on paired donors, with incorporation or reduction of molecular oxygen"/>
    <property type="evidence" value="ECO:0007669"/>
    <property type="project" value="InterPro"/>
</dbReference>
<comment type="caution">
    <text evidence="1">The sequence shown here is derived from an EMBL/GenBank/DDBJ whole genome shotgun (WGS) entry which is preliminary data.</text>
</comment>
<dbReference type="Pfam" id="PF00067">
    <property type="entry name" value="p450"/>
    <property type="match status" value="1"/>
</dbReference>
<dbReference type="GO" id="GO:0020037">
    <property type="term" value="F:heme binding"/>
    <property type="evidence" value="ECO:0007669"/>
    <property type="project" value="InterPro"/>
</dbReference>
<gene>
    <name evidence="1" type="ORF">COLO4_19684</name>
</gene>
<reference evidence="2" key="1">
    <citation type="submission" date="2013-09" db="EMBL/GenBank/DDBJ databases">
        <title>Corchorus olitorius genome sequencing.</title>
        <authorList>
            <person name="Alam M."/>
            <person name="Haque M.S."/>
            <person name="Islam M.S."/>
            <person name="Emdad E.M."/>
            <person name="Islam M.M."/>
            <person name="Ahmed B."/>
            <person name="Halim A."/>
            <person name="Hossen Q.M.M."/>
            <person name="Hossain M.Z."/>
            <person name="Ahmed R."/>
            <person name="Khan M.M."/>
            <person name="Islam R."/>
            <person name="Rashid M.M."/>
            <person name="Khan S.A."/>
            <person name="Rahman M.S."/>
            <person name="Alam M."/>
            <person name="Yahiya A.S."/>
            <person name="Khan M.S."/>
            <person name="Azam M.S."/>
            <person name="Haque T."/>
            <person name="Lashkar M.Z.H."/>
            <person name="Akhand A.I."/>
            <person name="Morshed G."/>
            <person name="Roy S."/>
            <person name="Uddin K.S."/>
            <person name="Rabeya T."/>
            <person name="Hossain A.S."/>
            <person name="Chowdhury A."/>
            <person name="Snigdha A.R."/>
            <person name="Mortoza M.S."/>
            <person name="Matin S.A."/>
            <person name="Hoque S.M.E."/>
            <person name="Islam M.K."/>
            <person name="Roy D.K."/>
            <person name="Haider R."/>
            <person name="Moosa M.M."/>
            <person name="Elias S.M."/>
            <person name="Hasan A.M."/>
            <person name="Jahan S."/>
            <person name="Shafiuddin M."/>
            <person name="Mahmood N."/>
            <person name="Shommy N.S."/>
        </authorList>
    </citation>
    <scope>NUCLEOTIDE SEQUENCE [LARGE SCALE GENOMIC DNA]</scope>
    <source>
        <strain evidence="2">cv. O-4</strain>
    </source>
</reference>
<accession>A0A1R3J439</accession>
<dbReference type="SUPFAM" id="SSF48264">
    <property type="entry name" value="Cytochrome P450"/>
    <property type="match status" value="1"/>
</dbReference>
<organism evidence="1 2">
    <name type="scientific">Corchorus olitorius</name>
    <dbReference type="NCBI Taxonomy" id="93759"/>
    <lineage>
        <taxon>Eukaryota</taxon>
        <taxon>Viridiplantae</taxon>
        <taxon>Streptophyta</taxon>
        <taxon>Embryophyta</taxon>
        <taxon>Tracheophyta</taxon>
        <taxon>Spermatophyta</taxon>
        <taxon>Magnoliopsida</taxon>
        <taxon>eudicotyledons</taxon>
        <taxon>Gunneridae</taxon>
        <taxon>Pentapetalae</taxon>
        <taxon>rosids</taxon>
        <taxon>malvids</taxon>
        <taxon>Malvales</taxon>
        <taxon>Malvaceae</taxon>
        <taxon>Grewioideae</taxon>
        <taxon>Apeibeae</taxon>
        <taxon>Corchorus</taxon>
    </lineage>
</organism>
<evidence type="ECO:0000313" key="2">
    <source>
        <dbReference type="Proteomes" id="UP000187203"/>
    </source>
</evidence>
<dbReference type="GO" id="GO:0004497">
    <property type="term" value="F:monooxygenase activity"/>
    <property type="evidence" value="ECO:0007669"/>
    <property type="project" value="InterPro"/>
</dbReference>
<name>A0A1R3J439_9ROSI</name>
<dbReference type="Proteomes" id="UP000187203">
    <property type="component" value="Unassembled WGS sequence"/>
</dbReference>
<dbReference type="AlphaFoldDB" id="A0A1R3J439"/>
<dbReference type="OrthoDB" id="1739220at2759"/>